<accession>A0ABV1ULE7</accession>
<keyword evidence="4" id="KW-1185">Reference proteome</keyword>
<dbReference type="RefSeq" id="WP_352066361.1">
    <property type="nucleotide sequence ID" value="NZ_JBEPAZ010000132.1"/>
</dbReference>
<proteinExistence type="predicted"/>
<feature type="signal peptide" evidence="2">
    <location>
        <begin position="1"/>
        <end position="27"/>
    </location>
</feature>
<evidence type="ECO:0000256" key="2">
    <source>
        <dbReference type="SAM" id="SignalP"/>
    </source>
</evidence>
<dbReference type="Proteomes" id="UP001470023">
    <property type="component" value="Unassembled WGS sequence"/>
</dbReference>
<comment type="caution">
    <text evidence="3">The sequence shown here is derived from an EMBL/GenBank/DDBJ whole genome shotgun (WGS) entry which is preliminary data.</text>
</comment>
<reference evidence="3 4" key="1">
    <citation type="submission" date="2024-06" db="EMBL/GenBank/DDBJ databases">
        <title>The Natural Products Discovery Center: Release of the First 8490 Sequenced Strains for Exploring Actinobacteria Biosynthetic Diversity.</title>
        <authorList>
            <person name="Kalkreuter E."/>
            <person name="Kautsar S.A."/>
            <person name="Yang D."/>
            <person name="Bader C.D."/>
            <person name="Teijaro C.N."/>
            <person name="Fluegel L."/>
            <person name="Davis C.M."/>
            <person name="Simpson J.R."/>
            <person name="Lauterbach L."/>
            <person name="Steele A.D."/>
            <person name="Gui C."/>
            <person name="Meng S."/>
            <person name="Li G."/>
            <person name="Viehrig K."/>
            <person name="Ye F."/>
            <person name="Su P."/>
            <person name="Kiefer A.F."/>
            <person name="Nichols A."/>
            <person name="Cepeda A.J."/>
            <person name="Yan W."/>
            <person name="Fan B."/>
            <person name="Jiang Y."/>
            <person name="Adhikari A."/>
            <person name="Zheng C.-J."/>
            <person name="Schuster L."/>
            <person name="Cowan T.M."/>
            <person name="Smanski M.J."/>
            <person name="Chevrette M.G."/>
            <person name="De Carvalho L.P.S."/>
            <person name="Shen B."/>
        </authorList>
    </citation>
    <scope>NUCLEOTIDE SEQUENCE [LARGE SCALE GENOMIC DNA]</scope>
    <source>
        <strain evidence="3 4">NPDC001166</strain>
    </source>
</reference>
<evidence type="ECO:0000313" key="3">
    <source>
        <dbReference type="EMBL" id="MER6434548.1"/>
    </source>
</evidence>
<feature type="region of interest" description="Disordered" evidence="1">
    <location>
        <begin position="56"/>
        <end position="101"/>
    </location>
</feature>
<name>A0ABV1ULE7_9ACTN</name>
<gene>
    <name evidence="3" type="ORF">ABT272_44285</name>
</gene>
<organism evidence="3 4">
    <name type="scientific">Streptomyces sp. 900105245</name>
    <dbReference type="NCBI Taxonomy" id="3154379"/>
    <lineage>
        <taxon>Bacteria</taxon>
        <taxon>Bacillati</taxon>
        <taxon>Actinomycetota</taxon>
        <taxon>Actinomycetes</taxon>
        <taxon>Kitasatosporales</taxon>
        <taxon>Streptomycetaceae</taxon>
        <taxon>Streptomyces</taxon>
    </lineage>
</organism>
<evidence type="ECO:0000256" key="1">
    <source>
        <dbReference type="SAM" id="MobiDB-lite"/>
    </source>
</evidence>
<dbReference type="EMBL" id="JBEPAZ010000132">
    <property type="protein sequence ID" value="MER6434548.1"/>
    <property type="molecule type" value="Genomic_DNA"/>
</dbReference>
<keyword evidence="2" id="KW-0732">Signal</keyword>
<evidence type="ECO:0000313" key="4">
    <source>
        <dbReference type="Proteomes" id="UP001470023"/>
    </source>
</evidence>
<feature type="chain" id="PRO_5045099619" evidence="2">
    <location>
        <begin position="28"/>
        <end position="101"/>
    </location>
</feature>
<sequence length="101" mass="10094">MRKFQRAAVVAAAVAGLSAFGGGVSFAGGNDGGVPVTAIANSSANAVAVGGGYSYEQPQVQAPSKPAAAPEEHKNSAPEHASYGQHAPEQAYGQHEGDDDE</sequence>
<protein>
    <submittedName>
        <fullName evidence="3">Uncharacterized protein</fullName>
    </submittedName>
</protein>